<reference evidence="1" key="1">
    <citation type="submission" date="2024-05" db="EMBL/GenBank/DDBJ databases">
        <title>Isolation and characterization of Sporomusa carbonis sp. nov., a carboxydotrophic hydrogenogen in the genus of Sporomusa isolated from a charcoal burning pile.</title>
        <authorList>
            <person name="Boeer T."/>
            <person name="Rosenbaum F."/>
            <person name="Eysell L."/>
            <person name="Mueller V."/>
            <person name="Daniel R."/>
            <person name="Poehlein A."/>
        </authorList>
    </citation>
    <scope>NUCLEOTIDE SEQUENCE [LARGE SCALE GENOMIC DNA]</scope>
    <source>
        <strain evidence="1">DSM 10669</strain>
    </source>
</reference>
<dbReference type="EMBL" id="CP155573">
    <property type="protein sequence ID" value="XFO68072.1"/>
    <property type="molecule type" value="Genomic_DNA"/>
</dbReference>
<accession>A0ABZ3IQT4</accession>
<evidence type="ECO:0000313" key="1">
    <source>
        <dbReference type="EMBL" id="XFO68072.1"/>
    </source>
</evidence>
<name>A0ABZ3IQT4_9FIRM</name>
<evidence type="ECO:0008006" key="3">
    <source>
        <dbReference type="Google" id="ProtNLM"/>
    </source>
</evidence>
<organism evidence="1 2">
    <name type="scientific">Sporomusa silvacetica DSM 10669</name>
    <dbReference type="NCBI Taxonomy" id="1123289"/>
    <lineage>
        <taxon>Bacteria</taxon>
        <taxon>Bacillati</taxon>
        <taxon>Bacillota</taxon>
        <taxon>Negativicutes</taxon>
        <taxon>Selenomonadales</taxon>
        <taxon>Sporomusaceae</taxon>
        <taxon>Sporomusa</taxon>
    </lineage>
</organism>
<evidence type="ECO:0000313" key="2">
    <source>
        <dbReference type="Proteomes" id="UP000216752"/>
    </source>
</evidence>
<proteinExistence type="predicted"/>
<dbReference type="Proteomes" id="UP000216752">
    <property type="component" value="Chromosome"/>
</dbReference>
<protein>
    <recommendedName>
        <fullName evidence="3">HTH merR-type domain-containing protein</fullName>
    </recommendedName>
</protein>
<keyword evidence="2" id="KW-1185">Reference proteome</keyword>
<dbReference type="RefSeq" id="WP_094603878.1">
    <property type="nucleotide sequence ID" value="NZ_CP155573.1"/>
</dbReference>
<gene>
    <name evidence="1" type="ORF">SPSIL_042920</name>
</gene>
<sequence length="67" mass="7742">MFTHNRIQELILQLNNLGYSSNQVNGMIKETIDATKWENLSLDEQKELIEGLEGYVNFAVKCRKAKL</sequence>